<evidence type="ECO:0000313" key="3">
    <source>
        <dbReference type="Proteomes" id="UP000244978"/>
    </source>
</evidence>
<keyword evidence="1" id="KW-1133">Transmembrane helix</keyword>
<evidence type="ECO:0000256" key="1">
    <source>
        <dbReference type="SAM" id="Phobius"/>
    </source>
</evidence>
<organism evidence="2 3">
    <name type="scientific">Homoserinimonas hongtaonis</name>
    <dbReference type="NCBI Taxonomy" id="2079791"/>
    <lineage>
        <taxon>Bacteria</taxon>
        <taxon>Bacillati</taxon>
        <taxon>Actinomycetota</taxon>
        <taxon>Actinomycetes</taxon>
        <taxon>Micrococcales</taxon>
        <taxon>Microbacteriaceae</taxon>
        <taxon>Homoserinimonas</taxon>
    </lineage>
</organism>
<proteinExistence type="predicted"/>
<dbReference type="Proteomes" id="UP000244978">
    <property type="component" value="Unassembled WGS sequence"/>
</dbReference>
<keyword evidence="1" id="KW-0472">Membrane</keyword>
<reference evidence="3" key="1">
    <citation type="submission" date="2018-04" db="EMBL/GenBank/DDBJ databases">
        <authorList>
            <person name="Liu S."/>
            <person name="Wang Z."/>
            <person name="Li J."/>
        </authorList>
    </citation>
    <scope>NUCLEOTIDE SEQUENCE [LARGE SCALE GENOMIC DNA]</scope>
    <source>
        <strain evidence="3">S1194</strain>
    </source>
</reference>
<keyword evidence="3" id="KW-1185">Reference proteome</keyword>
<dbReference type="OrthoDB" id="5122659at2"/>
<feature type="transmembrane region" description="Helical" evidence="1">
    <location>
        <begin position="26"/>
        <end position="45"/>
    </location>
</feature>
<dbReference type="KEGG" id="salc:C2138_09900"/>
<sequence>MSDDHPELAGYEPFEEKPLRGQRFSLLLRVVVVLAVLGLILPGVFTTVSVGTRNAQLACDYRGALAVPGAPSYEATFELFGPGVIGWECYALDQLGKRIHVDSMGFIPVAPGVSGPRVPTSNS</sequence>
<name>A0A2U1T0F8_9MICO</name>
<dbReference type="AlphaFoldDB" id="A0A2U1T0F8"/>
<dbReference type="EMBL" id="QEEX01000001">
    <property type="protein sequence ID" value="PWB97263.1"/>
    <property type="molecule type" value="Genomic_DNA"/>
</dbReference>
<protein>
    <submittedName>
        <fullName evidence="2">Uncharacterized protein</fullName>
    </submittedName>
</protein>
<keyword evidence="1" id="KW-0812">Transmembrane</keyword>
<comment type="caution">
    <text evidence="2">The sequence shown here is derived from an EMBL/GenBank/DDBJ whole genome shotgun (WGS) entry which is preliminary data.</text>
</comment>
<accession>A0A2U1T0F8</accession>
<evidence type="ECO:0000313" key="2">
    <source>
        <dbReference type="EMBL" id="PWB97263.1"/>
    </source>
</evidence>
<dbReference type="RefSeq" id="WP_108517484.1">
    <property type="nucleotide sequence ID" value="NZ_CP026951.1"/>
</dbReference>
<gene>
    <name evidence="2" type="ORF">DF220_05045</name>
</gene>